<evidence type="ECO:0000313" key="2">
    <source>
        <dbReference type="EMBL" id="QYJ68470.1"/>
    </source>
</evidence>
<proteinExistence type="predicted"/>
<evidence type="ECO:0000256" key="1">
    <source>
        <dbReference type="SAM" id="MobiDB-lite"/>
    </source>
</evidence>
<feature type="compositionally biased region" description="Basic residues" evidence="1">
    <location>
        <begin position="129"/>
        <end position="143"/>
    </location>
</feature>
<feature type="region of interest" description="Disordered" evidence="1">
    <location>
        <begin position="122"/>
        <end position="143"/>
    </location>
</feature>
<feature type="region of interest" description="Disordered" evidence="1">
    <location>
        <begin position="71"/>
        <end position="91"/>
    </location>
</feature>
<gene>
    <name evidence="2" type="ORF">K1I41_00890</name>
</gene>
<reference evidence="2 3" key="1">
    <citation type="submission" date="2021-07" db="EMBL/GenBank/DDBJ databases">
        <title>Flavobacterium WSW3-B6 sp.nov, isolated from seaweed.</title>
        <authorList>
            <person name="Muhammad N."/>
            <person name="Ho H."/>
            <person name="Lee Y.-J."/>
            <person name="Nguyen T."/>
            <person name="Ho J."/>
            <person name="Kim S.-G."/>
        </authorList>
    </citation>
    <scope>NUCLEOTIDE SEQUENCE [LARGE SCALE GENOMIC DNA]</scope>
    <source>
        <strain evidence="2 3">WSW3-B6</strain>
    </source>
</reference>
<dbReference type="Proteomes" id="UP000825381">
    <property type="component" value="Chromosome"/>
</dbReference>
<evidence type="ECO:0000313" key="3">
    <source>
        <dbReference type="Proteomes" id="UP000825381"/>
    </source>
</evidence>
<dbReference type="RefSeq" id="WP_220640810.1">
    <property type="nucleotide sequence ID" value="NZ_CP080429.1"/>
</dbReference>
<organism evidence="2 3">
    <name type="scientific">Flavobacterium litorale</name>
    <dbReference type="NCBI Taxonomy" id="2856519"/>
    <lineage>
        <taxon>Bacteria</taxon>
        <taxon>Pseudomonadati</taxon>
        <taxon>Bacteroidota</taxon>
        <taxon>Flavobacteriia</taxon>
        <taxon>Flavobacteriales</taxon>
        <taxon>Flavobacteriaceae</taxon>
        <taxon>Flavobacterium</taxon>
    </lineage>
</organism>
<dbReference type="EMBL" id="CP080429">
    <property type="protein sequence ID" value="QYJ68470.1"/>
    <property type="molecule type" value="Genomic_DNA"/>
</dbReference>
<name>A0ABX8VCC4_9FLAO</name>
<sequence>MKAWILAAVMILGLTATAQKREHERGERLTPEQRVELQVKKLTLELDLNKKQQGEIKQLLTTKSIEREKMMEKRKVEKEAEAQRTSEERFAMRSKMLDEKIAMKAAMKNILNEEQFEKFEELERERQKKLTKRGKKLKKHDRD</sequence>
<accession>A0ABX8VCC4</accession>
<keyword evidence="3" id="KW-1185">Reference proteome</keyword>
<protein>
    <submittedName>
        <fullName evidence="2">Uncharacterized protein</fullName>
    </submittedName>
</protein>